<comment type="caution">
    <text evidence="15">The sequence shown here is derived from an EMBL/GenBank/DDBJ whole genome shotgun (WGS) entry which is preliminary data.</text>
</comment>
<dbReference type="PROSITE" id="PS50885">
    <property type="entry name" value="HAMP"/>
    <property type="match status" value="1"/>
</dbReference>
<dbReference type="OrthoDB" id="8724845at2"/>
<dbReference type="AlphaFoldDB" id="A0A0C3HR58"/>
<feature type="domain" description="Methyl-accepting transducer" evidence="13">
    <location>
        <begin position="314"/>
        <end position="550"/>
    </location>
</feature>
<dbReference type="PROSITE" id="PS50111">
    <property type="entry name" value="CHEMOTAXIS_TRANSDUC_2"/>
    <property type="match status" value="1"/>
</dbReference>
<keyword evidence="5 12" id="KW-0812">Transmembrane</keyword>
<dbReference type="Pfam" id="PF00015">
    <property type="entry name" value="MCPsignal"/>
    <property type="match status" value="1"/>
</dbReference>
<dbReference type="InterPro" id="IPR003660">
    <property type="entry name" value="HAMP_dom"/>
</dbReference>
<organism evidence="15 16">
    <name type="scientific">Vibrio mytili</name>
    <dbReference type="NCBI Taxonomy" id="50718"/>
    <lineage>
        <taxon>Bacteria</taxon>
        <taxon>Pseudomonadati</taxon>
        <taxon>Pseudomonadota</taxon>
        <taxon>Gammaproteobacteria</taxon>
        <taxon>Vibrionales</taxon>
        <taxon>Vibrionaceae</taxon>
        <taxon>Vibrio</taxon>
    </lineage>
</organism>
<evidence type="ECO:0000256" key="8">
    <source>
        <dbReference type="ARBA" id="ARBA00023224"/>
    </source>
</evidence>
<feature type="coiled-coil region" evidence="11">
    <location>
        <begin position="294"/>
        <end position="321"/>
    </location>
</feature>
<dbReference type="SMART" id="SM00283">
    <property type="entry name" value="MA"/>
    <property type="match status" value="1"/>
</dbReference>
<evidence type="ECO:0000256" key="9">
    <source>
        <dbReference type="ARBA" id="ARBA00029447"/>
    </source>
</evidence>
<dbReference type="GO" id="GO:0006935">
    <property type="term" value="P:chemotaxis"/>
    <property type="evidence" value="ECO:0007669"/>
    <property type="project" value="UniProtKB-KW"/>
</dbReference>
<keyword evidence="11" id="KW-0175">Coiled coil</keyword>
<sequence length="590" mass="65133">MTIRQKLYFLGAIAILGIVTLLGTSSYFANQTEELNRAVKLVGDLEIRLLNLRRNEKDFLLRKDTKYLDTFNGNTEKFADTESELADILTRYDLPSSQQLKQDLLSYQAGFQTLVNAYQQYGLNNKSGLLGQYEKQLLRTKRNANQEQTSLLTYFDSAIKEGKFDASLIYGLNAPNLLSIGQQLAEQKQTIGLAYNQGLLGETRNLSHTIEEQFNAFSNAISSELEQRETQTGVIKQTITAVVLVVLIALIWQISRSINTRVSRLLATIKSISETNDISARSTLSGKDELYDISHHLNDLLDKLERLIQNTQDKSTQLTSSTDNMHRELEGVIEQFHAQTDHTSSMATAVQQMVATIAEISQSTSVAVEGVHHAANNAQQGRNVVEDTVTNIGQLSHRLSNSQQSISALNQHVAKIGGAVNIIQEIAEQTNLLALNAAIEAARAGEQGRGFAVVADEVRALASRTHQSTEEITRVVVDIQYQMSTVVTDIDLCNDQGQQTLSASEQLDASLQQIINDMNAIQGNSERIASAIEEQGIVMNQVSESITELNVISENNMQSAQECLHEVDSVSTQAHDMDEAVAEFKTSANQ</sequence>
<keyword evidence="6 12" id="KW-1133">Transmembrane helix</keyword>
<dbReference type="SMART" id="SM00304">
    <property type="entry name" value="HAMP"/>
    <property type="match status" value="1"/>
</dbReference>
<evidence type="ECO:0000256" key="7">
    <source>
        <dbReference type="ARBA" id="ARBA00023136"/>
    </source>
</evidence>
<evidence type="ECO:0000256" key="10">
    <source>
        <dbReference type="PROSITE-ProRule" id="PRU00284"/>
    </source>
</evidence>
<dbReference type="InterPro" id="IPR004089">
    <property type="entry name" value="MCPsignal_dom"/>
</dbReference>
<evidence type="ECO:0000313" key="16">
    <source>
        <dbReference type="Proteomes" id="UP000031977"/>
    </source>
</evidence>
<dbReference type="STRING" id="50718.SU60_13535"/>
<dbReference type="Proteomes" id="UP000031977">
    <property type="component" value="Unassembled WGS sequence"/>
</dbReference>
<keyword evidence="8 10" id="KW-0807">Transducer</keyword>
<reference evidence="15 16" key="1">
    <citation type="submission" date="2015-01" db="EMBL/GenBank/DDBJ databases">
        <title>Draft genome of Vibrio mytili type strain CAIM 528.</title>
        <authorList>
            <person name="Gonzalez-Castillo A."/>
            <person name="Gomez-Gil B."/>
            <person name="Enciso-Ibarra J."/>
        </authorList>
    </citation>
    <scope>NUCLEOTIDE SEQUENCE [LARGE SCALE GENOMIC DNA]</scope>
    <source>
        <strain evidence="15 16">CAIM 528</strain>
    </source>
</reference>
<accession>A0A0C3HR58</accession>
<proteinExistence type="inferred from homology"/>
<dbReference type="Gene3D" id="1.10.287.950">
    <property type="entry name" value="Methyl-accepting chemotaxis protein"/>
    <property type="match status" value="1"/>
</dbReference>
<protein>
    <submittedName>
        <fullName evidence="15">Chemotaxis protein</fullName>
    </submittedName>
</protein>
<keyword evidence="7 12" id="KW-0472">Membrane</keyword>
<dbReference type="GO" id="GO:0007165">
    <property type="term" value="P:signal transduction"/>
    <property type="evidence" value="ECO:0007669"/>
    <property type="project" value="UniProtKB-KW"/>
</dbReference>
<evidence type="ECO:0000259" key="13">
    <source>
        <dbReference type="PROSITE" id="PS50111"/>
    </source>
</evidence>
<evidence type="ECO:0000256" key="2">
    <source>
        <dbReference type="ARBA" id="ARBA00022475"/>
    </source>
</evidence>
<evidence type="ECO:0000256" key="4">
    <source>
        <dbReference type="ARBA" id="ARBA00022500"/>
    </source>
</evidence>
<gene>
    <name evidence="15" type="ORF">SU60_13535</name>
</gene>
<evidence type="ECO:0000256" key="5">
    <source>
        <dbReference type="ARBA" id="ARBA00022692"/>
    </source>
</evidence>
<dbReference type="FunFam" id="1.10.287.950:FF:000001">
    <property type="entry name" value="Methyl-accepting chemotaxis sensory transducer"/>
    <property type="match status" value="1"/>
</dbReference>
<keyword evidence="16" id="KW-1185">Reference proteome</keyword>
<evidence type="ECO:0000259" key="14">
    <source>
        <dbReference type="PROSITE" id="PS50885"/>
    </source>
</evidence>
<evidence type="ECO:0000313" key="15">
    <source>
        <dbReference type="EMBL" id="KIN10616.1"/>
    </source>
</evidence>
<dbReference type="RefSeq" id="WP_041155961.1">
    <property type="nucleotide sequence ID" value="NZ_CBCRVP010000002.1"/>
</dbReference>
<keyword evidence="4" id="KW-0145">Chemotaxis</keyword>
<evidence type="ECO:0000256" key="1">
    <source>
        <dbReference type="ARBA" id="ARBA00004651"/>
    </source>
</evidence>
<evidence type="ECO:0000256" key="6">
    <source>
        <dbReference type="ARBA" id="ARBA00022989"/>
    </source>
</evidence>
<comment type="similarity">
    <text evidence="9">Belongs to the methyl-accepting chemotaxis (MCP) protein family.</text>
</comment>
<keyword evidence="2" id="KW-1003">Cell membrane</keyword>
<dbReference type="Pfam" id="PF00672">
    <property type="entry name" value="HAMP"/>
    <property type="match status" value="1"/>
</dbReference>
<feature type="domain" description="HAMP" evidence="14">
    <location>
        <begin position="256"/>
        <end position="309"/>
    </location>
</feature>
<feature type="transmembrane region" description="Helical" evidence="12">
    <location>
        <begin position="7"/>
        <end position="29"/>
    </location>
</feature>
<evidence type="ECO:0000256" key="11">
    <source>
        <dbReference type="SAM" id="Coils"/>
    </source>
</evidence>
<dbReference type="GO" id="GO:0005886">
    <property type="term" value="C:plasma membrane"/>
    <property type="evidence" value="ECO:0007669"/>
    <property type="project" value="UniProtKB-SubCell"/>
</dbReference>
<dbReference type="PANTHER" id="PTHR32089:SF39">
    <property type="entry name" value="METHYL-ACCEPTING CHEMOTAXIS PROTEIN HLYB"/>
    <property type="match status" value="1"/>
</dbReference>
<comment type="subcellular location">
    <subcellularLocation>
        <location evidence="1">Cell membrane</location>
        <topology evidence="1">Multi-pass membrane protein</topology>
    </subcellularLocation>
</comment>
<dbReference type="EMBL" id="JXOK01000049">
    <property type="protein sequence ID" value="KIN10616.1"/>
    <property type="molecule type" value="Genomic_DNA"/>
</dbReference>
<dbReference type="PANTHER" id="PTHR32089">
    <property type="entry name" value="METHYL-ACCEPTING CHEMOTAXIS PROTEIN MCPB"/>
    <property type="match status" value="1"/>
</dbReference>
<dbReference type="SUPFAM" id="SSF58104">
    <property type="entry name" value="Methyl-accepting chemotaxis protein (MCP) signaling domain"/>
    <property type="match status" value="1"/>
</dbReference>
<keyword evidence="3" id="KW-0488">Methylation</keyword>
<dbReference type="CDD" id="cd11386">
    <property type="entry name" value="MCP_signal"/>
    <property type="match status" value="1"/>
</dbReference>
<name>A0A0C3HR58_9VIBR</name>
<evidence type="ECO:0000256" key="3">
    <source>
        <dbReference type="ARBA" id="ARBA00022481"/>
    </source>
</evidence>
<evidence type="ECO:0000256" key="12">
    <source>
        <dbReference type="SAM" id="Phobius"/>
    </source>
</evidence>